<evidence type="ECO:0000313" key="2">
    <source>
        <dbReference type="Proteomes" id="UP001163603"/>
    </source>
</evidence>
<sequence>MFFPSLHSIITRLTTRWPLLLSAATWTILLTLTVAVASFAPELAFVSAISPSSSFSRSCYADGESLCVPSRMAKRSPLDFFVPTVFSALVVVGSTFVVRSLGLWETGRA</sequence>
<name>A0ACC0XQZ0_9ROSI</name>
<dbReference type="Proteomes" id="UP001163603">
    <property type="component" value="Chromosome 11"/>
</dbReference>
<organism evidence="1 2">
    <name type="scientific">Pistacia integerrima</name>
    <dbReference type="NCBI Taxonomy" id="434235"/>
    <lineage>
        <taxon>Eukaryota</taxon>
        <taxon>Viridiplantae</taxon>
        <taxon>Streptophyta</taxon>
        <taxon>Embryophyta</taxon>
        <taxon>Tracheophyta</taxon>
        <taxon>Spermatophyta</taxon>
        <taxon>Magnoliopsida</taxon>
        <taxon>eudicotyledons</taxon>
        <taxon>Gunneridae</taxon>
        <taxon>Pentapetalae</taxon>
        <taxon>rosids</taxon>
        <taxon>malvids</taxon>
        <taxon>Sapindales</taxon>
        <taxon>Anacardiaceae</taxon>
        <taxon>Pistacia</taxon>
    </lineage>
</organism>
<dbReference type="EMBL" id="CM047746">
    <property type="protein sequence ID" value="KAJ0020482.1"/>
    <property type="molecule type" value="Genomic_DNA"/>
</dbReference>
<proteinExistence type="predicted"/>
<evidence type="ECO:0000313" key="1">
    <source>
        <dbReference type="EMBL" id="KAJ0020482.1"/>
    </source>
</evidence>
<protein>
    <submittedName>
        <fullName evidence="1">Uncharacterized protein</fullName>
    </submittedName>
</protein>
<keyword evidence="2" id="KW-1185">Reference proteome</keyword>
<accession>A0ACC0XQZ0</accession>
<comment type="caution">
    <text evidence="1">The sequence shown here is derived from an EMBL/GenBank/DDBJ whole genome shotgun (WGS) entry which is preliminary data.</text>
</comment>
<reference evidence="2" key="1">
    <citation type="journal article" date="2023" name="G3 (Bethesda)">
        <title>Genome assembly and association tests identify interacting loci associated with vigor, precocity, and sex in interspecific pistachio rootstocks.</title>
        <authorList>
            <person name="Palmer W."/>
            <person name="Jacygrad E."/>
            <person name="Sagayaradj S."/>
            <person name="Cavanaugh K."/>
            <person name="Han R."/>
            <person name="Bertier L."/>
            <person name="Beede B."/>
            <person name="Kafkas S."/>
            <person name="Golino D."/>
            <person name="Preece J."/>
            <person name="Michelmore R."/>
        </authorList>
    </citation>
    <scope>NUCLEOTIDE SEQUENCE [LARGE SCALE GENOMIC DNA]</scope>
</reference>
<gene>
    <name evidence="1" type="ORF">Pint_32333</name>
</gene>